<keyword evidence="8" id="KW-0732">Signal</keyword>
<evidence type="ECO:0000259" key="9">
    <source>
        <dbReference type="Pfam" id="PF00082"/>
    </source>
</evidence>
<dbReference type="InterPro" id="IPR033857">
    <property type="entry name" value="Bacillopeptidase_F"/>
</dbReference>
<dbReference type="InterPro" id="IPR013783">
    <property type="entry name" value="Ig-like_fold"/>
</dbReference>
<evidence type="ECO:0000256" key="1">
    <source>
        <dbReference type="ARBA" id="ARBA00011073"/>
    </source>
</evidence>
<dbReference type="InterPro" id="IPR010259">
    <property type="entry name" value="S8pro/Inhibitor_I9"/>
</dbReference>
<evidence type="ECO:0000256" key="2">
    <source>
        <dbReference type="ARBA" id="ARBA00022670"/>
    </source>
</evidence>
<feature type="chain" id="PRO_5015531795" evidence="8">
    <location>
        <begin position="28"/>
        <end position="1425"/>
    </location>
</feature>
<evidence type="ECO:0000256" key="3">
    <source>
        <dbReference type="ARBA" id="ARBA00022801"/>
    </source>
</evidence>
<dbReference type="InterPro" id="IPR013320">
    <property type="entry name" value="ConA-like_dom_sf"/>
</dbReference>
<feature type="active site" description="Charge relay system" evidence="5 6">
    <location>
        <position position="216"/>
    </location>
</feature>
<feature type="signal peptide" evidence="8">
    <location>
        <begin position="1"/>
        <end position="27"/>
    </location>
</feature>
<dbReference type="Gene3D" id="2.60.40.1120">
    <property type="entry name" value="Carboxypeptidase-like, regulatory domain"/>
    <property type="match status" value="2"/>
</dbReference>
<dbReference type="InterPro" id="IPR036852">
    <property type="entry name" value="Peptidase_S8/S53_dom_sf"/>
</dbReference>
<proteinExistence type="inferred from homology"/>
<dbReference type="Gene3D" id="3.40.50.200">
    <property type="entry name" value="Peptidase S8/S53 domain"/>
    <property type="match status" value="1"/>
</dbReference>
<evidence type="ECO:0000313" key="12">
    <source>
        <dbReference type="Proteomes" id="UP000237797"/>
    </source>
</evidence>
<protein>
    <submittedName>
        <fullName evidence="11">Bacillopeptidase F</fullName>
    </submittedName>
</protein>
<keyword evidence="3 6" id="KW-0378">Hydrolase</keyword>
<dbReference type="GO" id="GO:0006508">
    <property type="term" value="P:proteolysis"/>
    <property type="evidence" value="ECO:0007669"/>
    <property type="project" value="UniProtKB-KW"/>
</dbReference>
<evidence type="ECO:0000256" key="4">
    <source>
        <dbReference type="ARBA" id="ARBA00022825"/>
    </source>
</evidence>
<feature type="domain" description="Inhibitor I9" evidence="10">
    <location>
        <begin position="65"/>
        <end position="174"/>
    </location>
</feature>
<dbReference type="PANTHER" id="PTHR43399:SF4">
    <property type="entry name" value="CELL WALL-ASSOCIATED PROTEASE"/>
    <property type="match status" value="1"/>
</dbReference>
<comment type="caution">
    <text evidence="11">The sequence shown here is derived from an EMBL/GenBank/DDBJ whole genome shotgun (WGS) entry which is preliminary data.</text>
</comment>
<dbReference type="PROSITE" id="PS51892">
    <property type="entry name" value="SUBTILASE"/>
    <property type="match status" value="1"/>
</dbReference>
<dbReference type="GO" id="GO:0004252">
    <property type="term" value="F:serine-type endopeptidase activity"/>
    <property type="evidence" value="ECO:0007669"/>
    <property type="project" value="UniProtKB-UniRule"/>
</dbReference>
<organism evidence="11 12">
    <name type="scientific">Planifilum fimeticola</name>
    <dbReference type="NCBI Taxonomy" id="201975"/>
    <lineage>
        <taxon>Bacteria</taxon>
        <taxon>Bacillati</taxon>
        <taxon>Bacillota</taxon>
        <taxon>Bacilli</taxon>
        <taxon>Bacillales</taxon>
        <taxon>Thermoactinomycetaceae</taxon>
        <taxon>Planifilum</taxon>
    </lineage>
</organism>
<dbReference type="Gene3D" id="2.60.120.200">
    <property type="match status" value="1"/>
</dbReference>
<comment type="similarity">
    <text evidence="1 6">Belongs to the peptidase S8 family.</text>
</comment>
<evidence type="ECO:0000256" key="6">
    <source>
        <dbReference type="PROSITE-ProRule" id="PRU01240"/>
    </source>
</evidence>
<evidence type="ECO:0000256" key="7">
    <source>
        <dbReference type="SAM" id="MobiDB-lite"/>
    </source>
</evidence>
<dbReference type="Pfam" id="PF00082">
    <property type="entry name" value="Peptidase_S8"/>
    <property type="match status" value="1"/>
</dbReference>
<dbReference type="PANTHER" id="PTHR43399">
    <property type="entry name" value="SUBTILISIN-RELATED"/>
    <property type="match status" value="1"/>
</dbReference>
<evidence type="ECO:0000256" key="8">
    <source>
        <dbReference type="SAM" id="SignalP"/>
    </source>
</evidence>
<dbReference type="Gene3D" id="2.60.40.10">
    <property type="entry name" value="Immunoglobulins"/>
    <property type="match status" value="2"/>
</dbReference>
<dbReference type="InterPro" id="IPR023828">
    <property type="entry name" value="Peptidase_S8_Ser-AS"/>
</dbReference>
<feature type="active site" description="Charge relay system" evidence="5 6">
    <location>
        <position position="263"/>
    </location>
</feature>
<dbReference type="SUPFAM" id="SSF52743">
    <property type="entry name" value="Subtilisin-like"/>
    <property type="match status" value="1"/>
</dbReference>
<dbReference type="InterPro" id="IPR000209">
    <property type="entry name" value="Peptidase_S8/S53_dom"/>
</dbReference>
<dbReference type="RefSeq" id="WP_106344168.1">
    <property type="nucleotide sequence ID" value="NZ_PVNE01000004.1"/>
</dbReference>
<dbReference type="Pfam" id="PF09136">
    <property type="entry name" value="Glucodextran_B"/>
    <property type="match status" value="2"/>
</dbReference>
<dbReference type="Pfam" id="PF13620">
    <property type="entry name" value="CarboxypepD_reg"/>
    <property type="match status" value="1"/>
</dbReference>
<evidence type="ECO:0000313" key="11">
    <source>
        <dbReference type="EMBL" id="PRX41773.1"/>
    </source>
</evidence>
<accession>A0A2T0LHE9</accession>
<keyword evidence="4 6" id="KW-0720">Serine protease</keyword>
<keyword evidence="12" id="KW-1185">Reference proteome</keyword>
<name>A0A2T0LHE9_9BACL</name>
<dbReference type="Pfam" id="PF05922">
    <property type="entry name" value="Inhibitor_I9"/>
    <property type="match status" value="1"/>
</dbReference>
<keyword evidence="2 6" id="KW-0645">Protease</keyword>
<dbReference type="Proteomes" id="UP000237797">
    <property type="component" value="Unassembled WGS sequence"/>
</dbReference>
<gene>
    <name evidence="11" type="ORF">CLV97_10413</name>
</gene>
<feature type="region of interest" description="Disordered" evidence="7">
    <location>
        <begin position="777"/>
        <end position="810"/>
    </location>
</feature>
<dbReference type="OrthoDB" id="9798386at2"/>
<dbReference type="PROSITE" id="PS00138">
    <property type="entry name" value="SUBTILASE_SER"/>
    <property type="match status" value="1"/>
</dbReference>
<evidence type="ECO:0000259" key="10">
    <source>
        <dbReference type="Pfam" id="PF05922"/>
    </source>
</evidence>
<dbReference type="FunFam" id="3.40.50.200:FF:000043">
    <property type="entry name" value="Peptidase S8"/>
    <property type="match status" value="1"/>
</dbReference>
<dbReference type="InterPro" id="IPR051048">
    <property type="entry name" value="Peptidase_S8/S53_subtilisin"/>
</dbReference>
<feature type="compositionally biased region" description="Basic and acidic residues" evidence="7">
    <location>
        <begin position="794"/>
        <end position="808"/>
    </location>
</feature>
<reference evidence="11 12" key="1">
    <citation type="submission" date="2018-03" db="EMBL/GenBank/DDBJ databases">
        <title>Genomic Encyclopedia of Archaeal and Bacterial Type Strains, Phase II (KMG-II): from individual species to whole genera.</title>
        <authorList>
            <person name="Goeker M."/>
        </authorList>
    </citation>
    <scope>NUCLEOTIDE SEQUENCE [LARGE SCALE GENOMIC DNA]</scope>
    <source>
        <strain evidence="11 12">DSM 44946</strain>
    </source>
</reference>
<dbReference type="Pfam" id="PF20773">
    <property type="entry name" value="InhA-like_MAM"/>
    <property type="match status" value="1"/>
</dbReference>
<dbReference type="SUPFAM" id="SSF49899">
    <property type="entry name" value="Concanavalin A-like lectins/glucanases"/>
    <property type="match status" value="1"/>
</dbReference>
<evidence type="ECO:0000256" key="5">
    <source>
        <dbReference type="PIRSR" id="PIRSR615500-1"/>
    </source>
</evidence>
<dbReference type="InterPro" id="IPR008969">
    <property type="entry name" value="CarboxyPept-like_regulatory"/>
</dbReference>
<dbReference type="PRINTS" id="PR00723">
    <property type="entry name" value="SUBTILISIN"/>
</dbReference>
<dbReference type="NCBIfam" id="NF038128">
    <property type="entry name" value="choice_anch_J"/>
    <property type="match status" value="1"/>
</dbReference>
<feature type="domain" description="Peptidase S8/S53" evidence="9">
    <location>
        <begin position="207"/>
        <end position="489"/>
    </location>
</feature>
<feature type="active site" description="Charge relay system" evidence="5 6">
    <location>
        <position position="437"/>
    </location>
</feature>
<dbReference type="CDD" id="cd07481">
    <property type="entry name" value="Peptidases_S8_BacillopeptidaseF-like"/>
    <property type="match status" value="1"/>
</dbReference>
<sequence>MGKSRLPRRLFLLLLIALLVLPVNSFATQTKQTHTSLHKNSPKTIEEKINRKLKGQFAENEFVTFLVKFKEQADTKKAAAEAAEMAKKQKKTPFETRLMKRSAVVSELRATAFGTQRNVQAFLEKQKRAGRVKTFRSYYIVNSMAVTGTKEVMEELASFPEVDKLLPDEIRKLHRADAGSTNAKTATIEWNIERVGAPAVWNLGIDGSGTVVANIDSGVEWDHPALKEKYRGYNPDDPDAPDHEFNWFDAVNGRESPYDDNGHGTHTMGTMVGSGPDGSDRIGVAPGAKWIAVKAFNASGNASDSDLLAAGEWILAPKDAEGNPHPEKAPDVVNNSWGGGAGIDEWYRPMVQNWRAADIFPEFSAGNDGPGSETVASPANFPESFATGATDINNGIASFSSRGPSPYGEIKPELVAPGAGIRSAVPGGGYAGYNGTSMAGPHVSGAIALLRQADASLSVDDMERILIETAIPLTDSQYPDSPNNGYGHGLLNVFDAISSVRTGIGEVRGHVVREGEDDEPPQYRHEAPAETYTDMDLPLRVDAQDNISILKVELQYRSDDAGDWTSVEAKRVHGDYREGTYEATVPADGIKKPKLQYKWRIVDYGGNDVMSDVYEVNVKSGITIGYFQDFESTPVGWYSFGQNDSWQWGKPSSGPGQAYSGERVYGTNLDGDYASNANMTLVTPPIELPKGNAYLQFKQWYNLEQNWDYGHVFVSTDQENWTQLSRFTDLSDGWIDGEVDLSDYAGQRIYIGFNVTTDYSVVRPGWYIDDVRLSDTPLDDPPVKQQAPQTNAKASDKKGAPIDPDAIKPGKRVNIQHPIAAKDKSYTVSPQSLPLEAKVSVLETGRSVTTHPADGSYAMRHAAGSYTLRAETYGFRSVDQRVEITSGEATEANFTLQPIPQGVVRGTVTNQATGKPIAGATLLLVEDAAIIPVTTDENGSYSITAYEGTYTLKTLAPYYYSNETKITISGDQVTEQDIALKPFIGYPNEIGYDDGTPENARSFYDAGNGWAVKMSLEEGQERAMVTAGLFRFWDTEWPVPGGTRFQVAVYDDSGEDGAPGKRIAGPFEADAARDGTWTTVDLSDKGIMVEGDFYMVFLQTDPYPNSPGLATDESSPNAGRSWQYISGTWSPTPASEGNYMIRARVEYEVPVPTITSPADGTFTNQSEVTIEGRSAPSVDIHLYNGGEEAAAVRTTDTGTFQAKLTLKKGVNVLTAAAVTDRGKTDLSEPVKVILDQEKPTLTIDDPADGLKTNREAVTVEGRAIDEHLDRVTMNGVKAVVKEDGSYSHRLALDSGENRIKVVAQDKAGNIREKEITVYAKFTPPTIEHVKPDKDVTLKAGQSVTVELRSQPELSAEFVIYLPQIRTAQSGGIPMREVSPGHYVGVWTAPKGKDKIKVNGATIEVRVTDDYGNTASKAAKGKLNIK</sequence>
<dbReference type="InterPro" id="IPR015500">
    <property type="entry name" value="Peptidase_S8_subtilisin-rel"/>
</dbReference>
<dbReference type="SUPFAM" id="SSF49464">
    <property type="entry name" value="Carboxypeptidase regulatory domain-like"/>
    <property type="match status" value="2"/>
</dbReference>
<dbReference type="EMBL" id="PVNE01000004">
    <property type="protein sequence ID" value="PRX41773.1"/>
    <property type="molecule type" value="Genomic_DNA"/>
</dbReference>